<accession>A0A8G2BU31</accession>
<sequence length="219" mass="24796">MAEEDKYIDAFRTTLPVLIDREMYKVRKQQRSLILLVCVLLGVNMLLFGAGLWLLLYNRQQPVMVQPVAVPAATNVLTAPETAEAVPEPELELEPEEEPEPEEVPEIIKRVPPAPKPRAKKEPVRKEPATELLHTAGRVPEYVLTSKGMTLQNLAARYYGDRVFWVCIFDYNSRVLKDPDVLPLGIRLRLPRKEEYGIDASDPSSLRRARALAKSLTGR</sequence>
<evidence type="ECO:0000256" key="2">
    <source>
        <dbReference type="SAM" id="Phobius"/>
    </source>
</evidence>
<dbReference type="EMBL" id="FNVS01000001">
    <property type="protein sequence ID" value="SEF48419.1"/>
    <property type="molecule type" value="Genomic_DNA"/>
</dbReference>
<name>A0A8G2BU31_9BACT</name>
<protein>
    <recommendedName>
        <fullName evidence="5">LysM domain-containing protein</fullName>
    </recommendedName>
</protein>
<keyword evidence="4" id="KW-1185">Reference proteome</keyword>
<evidence type="ECO:0000313" key="3">
    <source>
        <dbReference type="EMBL" id="SEF48419.1"/>
    </source>
</evidence>
<feature type="compositionally biased region" description="Acidic residues" evidence="1">
    <location>
        <begin position="87"/>
        <end position="105"/>
    </location>
</feature>
<gene>
    <name evidence="3" type="ORF">SAMN05444001_101373</name>
</gene>
<feature type="region of interest" description="Disordered" evidence="1">
    <location>
        <begin position="85"/>
        <end position="127"/>
    </location>
</feature>
<evidence type="ECO:0000313" key="4">
    <source>
        <dbReference type="Proteomes" id="UP000236725"/>
    </source>
</evidence>
<reference evidence="3 4" key="1">
    <citation type="submission" date="2016-10" db="EMBL/GenBank/DDBJ databases">
        <authorList>
            <person name="Varghese N."/>
            <person name="Submissions S."/>
        </authorList>
    </citation>
    <scope>NUCLEOTIDE SEQUENCE [LARGE SCALE GENOMIC DNA]</scope>
    <source>
        <strain evidence="3 4">DSM 29073</strain>
    </source>
</reference>
<keyword evidence="2" id="KW-0472">Membrane</keyword>
<keyword evidence="2" id="KW-1133">Transmembrane helix</keyword>
<evidence type="ECO:0000256" key="1">
    <source>
        <dbReference type="SAM" id="MobiDB-lite"/>
    </source>
</evidence>
<proteinExistence type="predicted"/>
<comment type="caution">
    <text evidence="3">The sequence shown here is derived from an EMBL/GenBank/DDBJ whole genome shotgun (WGS) entry which is preliminary data.</text>
</comment>
<evidence type="ECO:0008006" key="5">
    <source>
        <dbReference type="Google" id="ProtNLM"/>
    </source>
</evidence>
<dbReference type="AlphaFoldDB" id="A0A8G2BU31"/>
<keyword evidence="2" id="KW-0812">Transmembrane</keyword>
<feature type="transmembrane region" description="Helical" evidence="2">
    <location>
        <begin position="33"/>
        <end position="56"/>
    </location>
</feature>
<dbReference type="RefSeq" id="WP_103982300.1">
    <property type="nucleotide sequence ID" value="NZ_FNVS01000001.1"/>
</dbReference>
<organism evidence="3 4">
    <name type="scientific">Parabacteroides chinchillae</name>
    <dbReference type="NCBI Taxonomy" id="871327"/>
    <lineage>
        <taxon>Bacteria</taxon>
        <taxon>Pseudomonadati</taxon>
        <taxon>Bacteroidota</taxon>
        <taxon>Bacteroidia</taxon>
        <taxon>Bacteroidales</taxon>
        <taxon>Tannerellaceae</taxon>
        <taxon>Parabacteroides</taxon>
    </lineage>
</organism>
<dbReference type="Proteomes" id="UP000236725">
    <property type="component" value="Unassembled WGS sequence"/>
</dbReference>